<keyword evidence="6" id="KW-1185">Reference proteome</keyword>
<dbReference type="Pfam" id="PF08031">
    <property type="entry name" value="BBE"/>
    <property type="match status" value="1"/>
</dbReference>
<dbReference type="AlphaFoldDB" id="A0A9W9IIR0"/>
<evidence type="ECO:0000256" key="1">
    <source>
        <dbReference type="ARBA" id="ARBA00005466"/>
    </source>
</evidence>
<dbReference type="InterPro" id="IPR016169">
    <property type="entry name" value="FAD-bd_PCMH_sub2"/>
</dbReference>
<dbReference type="EMBL" id="JAPQKN010000001">
    <property type="protein sequence ID" value="KAJ5177202.1"/>
    <property type="molecule type" value="Genomic_DNA"/>
</dbReference>
<dbReference type="Pfam" id="PF01565">
    <property type="entry name" value="FAD_binding_4"/>
    <property type="match status" value="1"/>
</dbReference>
<dbReference type="PANTHER" id="PTHR13878:SF91">
    <property type="entry name" value="FAD BINDING DOMAIN PROTEIN (AFU_ORTHOLOGUE AFUA_6G12070)-RELATED"/>
    <property type="match status" value="1"/>
</dbReference>
<comment type="similarity">
    <text evidence="1">Belongs to the oxygen-dependent FAD-linked oxidoreductase family.</text>
</comment>
<dbReference type="InterPro" id="IPR006094">
    <property type="entry name" value="Oxid_FAD_bind_N"/>
</dbReference>
<dbReference type="PROSITE" id="PS51387">
    <property type="entry name" value="FAD_PCMH"/>
    <property type="match status" value="1"/>
</dbReference>
<keyword evidence="2" id="KW-0560">Oxidoreductase</keyword>
<dbReference type="SUPFAM" id="SSF56176">
    <property type="entry name" value="FAD-binding/transporter-associated domain-like"/>
    <property type="match status" value="1"/>
</dbReference>
<sequence length="570" mass="62499">MLSLITLKLGVLLGLAAIVPSIEASRNSSCRCFPGDDCWPSLSTWNAFNQSVDGRLVATVPLATPCHTPEYNEKKCEVLKDGWLLPEEHYQSSSSFMAPFFTNGTCDPYHPVSKPCTLGNFVRYAVNVSTPAHVAKTLRFATTHNIRFIIRNTGHDYNGKSTGAGALSVWTHHLKDIEIKDWNDEFYTGKAAKLGSGVQGMEAYNAAHTQGLRMVGGECPTVGLAGGYSQGGGHSSLSSKYGLGADQVLEWEVIDGTGRFLVANRKQNTDLYWALTGGGGGTYGVVWSMTSKAHPDSQVSGLNLTFTTTGVSDDDFFKAVELYNAQLPYIVDEGVMSLNFITNSSFSISPMTGPGVPLKKLKSLIQPVLDGLDKLGIQYTYQAEDFESYMDQYNAQMPLVEVGVSQYGSWLLPRSTVEKASINHQLTNSVRTALSYGATFTTVAVKVSKEVTGDVYNAVNPAWRNAIAHAIISTDWEFDEPKKMRAKRELMTNVLVPSLRKLAPESGAYLNEADFRQLDFKTAFYGKNYEILRTIKAKYDPFDLFYGLTAVGSDEWTVSESGRMCRSATL</sequence>
<evidence type="ECO:0000256" key="3">
    <source>
        <dbReference type="SAM" id="SignalP"/>
    </source>
</evidence>
<evidence type="ECO:0000313" key="5">
    <source>
        <dbReference type="EMBL" id="KAJ5177202.1"/>
    </source>
</evidence>
<evidence type="ECO:0000313" key="6">
    <source>
        <dbReference type="Proteomes" id="UP001149163"/>
    </source>
</evidence>
<evidence type="ECO:0000259" key="4">
    <source>
        <dbReference type="PROSITE" id="PS51387"/>
    </source>
</evidence>
<feature type="chain" id="PRO_5040822436" evidence="3">
    <location>
        <begin position="25"/>
        <end position="570"/>
    </location>
</feature>
<dbReference type="InterPro" id="IPR016166">
    <property type="entry name" value="FAD-bd_PCMH"/>
</dbReference>
<dbReference type="Proteomes" id="UP001149163">
    <property type="component" value="Unassembled WGS sequence"/>
</dbReference>
<evidence type="ECO:0000256" key="2">
    <source>
        <dbReference type="ARBA" id="ARBA00023002"/>
    </source>
</evidence>
<reference evidence="5" key="2">
    <citation type="journal article" date="2023" name="IMA Fungus">
        <title>Comparative genomic study of the Penicillium genus elucidates a diverse pangenome and 15 lateral gene transfer events.</title>
        <authorList>
            <person name="Petersen C."/>
            <person name="Sorensen T."/>
            <person name="Nielsen M.R."/>
            <person name="Sondergaard T.E."/>
            <person name="Sorensen J.L."/>
            <person name="Fitzpatrick D.A."/>
            <person name="Frisvad J.C."/>
            <person name="Nielsen K.L."/>
        </authorList>
    </citation>
    <scope>NUCLEOTIDE SEQUENCE</scope>
    <source>
        <strain evidence="5">IBT 26290</strain>
    </source>
</reference>
<protein>
    <submittedName>
        <fullName evidence="5">FAD binding domain protein</fullName>
    </submittedName>
</protein>
<dbReference type="PANTHER" id="PTHR13878">
    <property type="entry name" value="GULONOLACTONE OXIDASE"/>
    <property type="match status" value="1"/>
</dbReference>
<dbReference type="GeneID" id="81424380"/>
<dbReference type="InterPro" id="IPR036318">
    <property type="entry name" value="FAD-bd_PCMH-like_sf"/>
</dbReference>
<keyword evidence="3" id="KW-0732">Signal</keyword>
<proteinExistence type="inferred from homology"/>
<dbReference type="GO" id="GO:0016491">
    <property type="term" value="F:oxidoreductase activity"/>
    <property type="evidence" value="ECO:0007669"/>
    <property type="project" value="UniProtKB-KW"/>
</dbReference>
<feature type="non-terminal residue" evidence="5">
    <location>
        <position position="1"/>
    </location>
</feature>
<dbReference type="InterPro" id="IPR012951">
    <property type="entry name" value="BBE"/>
</dbReference>
<reference evidence="5" key="1">
    <citation type="submission" date="2022-11" db="EMBL/GenBank/DDBJ databases">
        <authorList>
            <person name="Petersen C."/>
        </authorList>
    </citation>
    <scope>NUCLEOTIDE SEQUENCE</scope>
    <source>
        <strain evidence="5">IBT 26290</strain>
    </source>
</reference>
<organism evidence="5 6">
    <name type="scientific">Penicillium canariense</name>
    <dbReference type="NCBI Taxonomy" id="189055"/>
    <lineage>
        <taxon>Eukaryota</taxon>
        <taxon>Fungi</taxon>
        <taxon>Dikarya</taxon>
        <taxon>Ascomycota</taxon>
        <taxon>Pezizomycotina</taxon>
        <taxon>Eurotiomycetes</taxon>
        <taxon>Eurotiomycetidae</taxon>
        <taxon>Eurotiales</taxon>
        <taxon>Aspergillaceae</taxon>
        <taxon>Penicillium</taxon>
    </lineage>
</organism>
<dbReference type="GO" id="GO:0071949">
    <property type="term" value="F:FAD binding"/>
    <property type="evidence" value="ECO:0007669"/>
    <property type="project" value="InterPro"/>
</dbReference>
<gene>
    <name evidence="5" type="ORF">N7482_003079</name>
</gene>
<accession>A0A9W9IIR0</accession>
<dbReference type="OrthoDB" id="9983560at2759"/>
<dbReference type="RefSeq" id="XP_056548810.1">
    <property type="nucleotide sequence ID" value="XM_056685204.1"/>
</dbReference>
<feature type="domain" description="FAD-binding PCMH-type" evidence="4">
    <location>
        <begin position="117"/>
        <end position="296"/>
    </location>
</feature>
<dbReference type="Gene3D" id="3.30.465.10">
    <property type="match status" value="2"/>
</dbReference>
<comment type="caution">
    <text evidence="5">The sequence shown here is derived from an EMBL/GenBank/DDBJ whole genome shotgun (WGS) entry which is preliminary data.</text>
</comment>
<feature type="signal peptide" evidence="3">
    <location>
        <begin position="1"/>
        <end position="24"/>
    </location>
</feature>
<name>A0A9W9IIR0_9EURO</name>
<dbReference type="InterPro" id="IPR050432">
    <property type="entry name" value="FAD-linked_Oxidoreductases_BP"/>
</dbReference>